<reference evidence="1" key="1">
    <citation type="submission" date="2023-10" db="EMBL/GenBank/DDBJ databases">
        <authorList>
            <person name="Domelevo Entfellner J.-B."/>
        </authorList>
    </citation>
    <scope>NUCLEOTIDE SEQUENCE</scope>
</reference>
<dbReference type="Gramene" id="rna-AYBTSS11_LOCUS28392">
    <property type="protein sequence ID" value="CAJ1976256.1"/>
    <property type="gene ID" value="gene-AYBTSS11_LOCUS28392"/>
</dbReference>
<evidence type="ECO:0000313" key="1">
    <source>
        <dbReference type="EMBL" id="CAJ1976256.1"/>
    </source>
</evidence>
<dbReference type="Proteomes" id="UP001189624">
    <property type="component" value="Chromosome 10"/>
</dbReference>
<name>A0AA86T0G2_9FABA</name>
<proteinExistence type="predicted"/>
<dbReference type="AlphaFoldDB" id="A0AA86T0G2"/>
<dbReference type="EMBL" id="OY731407">
    <property type="protein sequence ID" value="CAJ1976256.1"/>
    <property type="molecule type" value="Genomic_DNA"/>
</dbReference>
<accession>A0AA86T0G2</accession>
<keyword evidence="2" id="KW-1185">Reference proteome</keyword>
<sequence length="145" mass="15797">MKVPANANPVDGVLSFDAIVDREINLLTRIYHPAKGEECLVNILELKKPVSFEVVPVIIFFQGGSFAHSSSNSAIYDTLCRRLSGGNIVHHVALKAVEFGIEVFGNILLTPLFGVQERTKYLAGGVQLSYAKGLQKAGQVKLLFL</sequence>
<gene>
    <name evidence="1" type="ORF">AYBTSS11_LOCUS28392</name>
</gene>
<organism evidence="1 2">
    <name type="scientific">Sphenostylis stenocarpa</name>
    <dbReference type="NCBI Taxonomy" id="92480"/>
    <lineage>
        <taxon>Eukaryota</taxon>
        <taxon>Viridiplantae</taxon>
        <taxon>Streptophyta</taxon>
        <taxon>Embryophyta</taxon>
        <taxon>Tracheophyta</taxon>
        <taxon>Spermatophyta</taxon>
        <taxon>Magnoliopsida</taxon>
        <taxon>eudicotyledons</taxon>
        <taxon>Gunneridae</taxon>
        <taxon>Pentapetalae</taxon>
        <taxon>rosids</taxon>
        <taxon>fabids</taxon>
        <taxon>Fabales</taxon>
        <taxon>Fabaceae</taxon>
        <taxon>Papilionoideae</taxon>
        <taxon>50 kb inversion clade</taxon>
        <taxon>NPAAA clade</taxon>
        <taxon>indigoferoid/millettioid clade</taxon>
        <taxon>Phaseoleae</taxon>
        <taxon>Sphenostylis</taxon>
    </lineage>
</organism>
<evidence type="ECO:0000313" key="2">
    <source>
        <dbReference type="Proteomes" id="UP001189624"/>
    </source>
</evidence>
<dbReference type="InterPro" id="IPR029058">
    <property type="entry name" value="AB_hydrolase_fold"/>
</dbReference>
<protein>
    <submittedName>
        <fullName evidence="1">Uncharacterized protein</fullName>
    </submittedName>
</protein>
<dbReference type="Gene3D" id="3.40.50.1820">
    <property type="entry name" value="alpha/beta hydrolase"/>
    <property type="match status" value="1"/>
</dbReference>